<dbReference type="PANTHER" id="PTHR40099:SF1">
    <property type="entry name" value="ACETOLACTATE SYNTHASE, SMALL SUBUNIT"/>
    <property type="match status" value="1"/>
</dbReference>
<dbReference type="Pfam" id="PF01842">
    <property type="entry name" value="ACT"/>
    <property type="match status" value="1"/>
</dbReference>
<dbReference type="OrthoDB" id="9790662at2"/>
<dbReference type="InterPro" id="IPR045865">
    <property type="entry name" value="ACT-like_dom_sf"/>
</dbReference>
<evidence type="ECO:0000313" key="3">
    <source>
        <dbReference type="Proteomes" id="UP000295388"/>
    </source>
</evidence>
<dbReference type="EMBL" id="SNWQ01000033">
    <property type="protein sequence ID" value="TDO33223.1"/>
    <property type="molecule type" value="Genomic_DNA"/>
</dbReference>
<proteinExistence type="predicted"/>
<gene>
    <name evidence="2" type="ORF">EV643_13321</name>
</gene>
<comment type="caution">
    <text evidence="2">The sequence shown here is derived from an EMBL/GenBank/DDBJ whole genome shotgun (WGS) entry which is preliminary data.</text>
</comment>
<evidence type="ECO:0000259" key="1">
    <source>
        <dbReference type="PROSITE" id="PS51671"/>
    </source>
</evidence>
<organism evidence="2 3">
    <name type="scientific">Kribbella caucasensis</name>
    <dbReference type="NCBI Taxonomy" id="2512215"/>
    <lineage>
        <taxon>Bacteria</taxon>
        <taxon>Bacillati</taxon>
        <taxon>Actinomycetota</taxon>
        <taxon>Actinomycetes</taxon>
        <taxon>Propionibacteriales</taxon>
        <taxon>Kribbellaceae</taxon>
        <taxon>Kribbella</taxon>
    </lineage>
</organism>
<reference evidence="2 3" key="1">
    <citation type="submission" date="2019-03" db="EMBL/GenBank/DDBJ databases">
        <title>Genomic Encyclopedia of Type Strains, Phase III (KMG-III): the genomes of soil and plant-associated and newly described type strains.</title>
        <authorList>
            <person name="Whitman W."/>
        </authorList>
    </citation>
    <scope>NUCLEOTIDE SEQUENCE [LARGE SCALE GENOMIC DNA]</scope>
    <source>
        <strain evidence="2 3">VKM Ac-2527</strain>
    </source>
</reference>
<sequence length="129" mass="13478">MNIFSVELKNQPGELAHFGEVLGQRGVNMELAGVTTGEHGTILFNASDEAAARTALEGAGIEFTERPALQVKCLDQAGEAGRIGRALANANVNIEGLLSVSICQGEVVFAVTVDKLEEARTALGEQVVG</sequence>
<dbReference type="CDD" id="cd02116">
    <property type="entry name" value="ACT"/>
    <property type="match status" value="1"/>
</dbReference>
<dbReference type="RefSeq" id="WP_133805352.1">
    <property type="nucleotide sequence ID" value="NZ_SNWQ01000033.1"/>
</dbReference>
<dbReference type="InterPro" id="IPR002912">
    <property type="entry name" value="ACT_dom"/>
</dbReference>
<name>A0A4R6JBS8_9ACTN</name>
<dbReference type="SUPFAM" id="SSF55021">
    <property type="entry name" value="ACT-like"/>
    <property type="match status" value="2"/>
</dbReference>
<feature type="domain" description="ACT" evidence="1">
    <location>
        <begin position="68"/>
        <end position="129"/>
    </location>
</feature>
<protein>
    <recommendedName>
        <fullName evidence="1">ACT domain-containing protein</fullName>
    </recommendedName>
</protein>
<accession>A0A4R6JBS8</accession>
<keyword evidence="3" id="KW-1185">Reference proteome</keyword>
<dbReference type="Proteomes" id="UP000295388">
    <property type="component" value="Unassembled WGS sequence"/>
</dbReference>
<evidence type="ECO:0000313" key="2">
    <source>
        <dbReference type="EMBL" id="TDO33223.1"/>
    </source>
</evidence>
<dbReference type="AlphaFoldDB" id="A0A4R6JBS8"/>
<dbReference type="PROSITE" id="PS51671">
    <property type="entry name" value="ACT"/>
    <property type="match status" value="1"/>
</dbReference>
<dbReference type="PANTHER" id="PTHR40099">
    <property type="entry name" value="ACETOLACTATE SYNTHASE, SMALL SUBUNIT"/>
    <property type="match status" value="1"/>
</dbReference>
<dbReference type="Gene3D" id="3.30.2130.10">
    <property type="entry name" value="VC0802-like"/>
    <property type="match status" value="1"/>
</dbReference>